<dbReference type="EMBL" id="AUZM01000058">
    <property type="protein sequence ID" value="ERT05416.1"/>
    <property type="molecule type" value="Genomic_DNA"/>
</dbReference>
<evidence type="ECO:0000256" key="3">
    <source>
        <dbReference type="RuleBase" id="RU003476"/>
    </source>
</evidence>
<comment type="similarity">
    <text evidence="1 3">Belongs to the Nudix hydrolase family.</text>
</comment>
<dbReference type="OrthoDB" id="161692at2"/>
<dbReference type="InterPro" id="IPR020476">
    <property type="entry name" value="Nudix_hydrolase"/>
</dbReference>
<dbReference type="CDD" id="cd18882">
    <property type="entry name" value="NUDIX_Hydrolase"/>
    <property type="match status" value="1"/>
</dbReference>
<comment type="caution">
    <text evidence="5">The sequence shown here is derived from an EMBL/GenBank/DDBJ whole genome shotgun (WGS) entry which is preliminary data.</text>
</comment>
<sequence>MTNSPVSVSLAILYREGQFLMQLRDDIPSIVYPGVWGLFGGHIEPGETPEIAVKREVIEEIGYELSEVLAFHCYQETTVIRHVFYAPLTVERSQLVLNEGWDLGLITPEQIRQGQAYSQNAKMERLLGRPHQKILLDFLEQKQELLNLEHST</sequence>
<dbReference type="Gene3D" id="3.90.79.10">
    <property type="entry name" value="Nucleoside Triphosphate Pyrophosphohydrolase"/>
    <property type="match status" value="1"/>
</dbReference>
<keyword evidence="2 3" id="KW-0378">Hydrolase</keyword>
<keyword evidence="6" id="KW-1185">Reference proteome</keyword>
<accession>U7QG70</accession>
<evidence type="ECO:0000259" key="4">
    <source>
        <dbReference type="PROSITE" id="PS51462"/>
    </source>
</evidence>
<dbReference type="PATRIC" id="fig|1348334.3.peg.4465"/>
<dbReference type="PRINTS" id="PR00502">
    <property type="entry name" value="NUDIXFAMILY"/>
</dbReference>
<dbReference type="PROSITE" id="PS51462">
    <property type="entry name" value="NUDIX"/>
    <property type="match status" value="1"/>
</dbReference>
<dbReference type="AlphaFoldDB" id="U7QG70"/>
<evidence type="ECO:0000256" key="1">
    <source>
        <dbReference type="ARBA" id="ARBA00005582"/>
    </source>
</evidence>
<dbReference type="PANTHER" id="PTHR43736:SF1">
    <property type="entry name" value="DIHYDRONEOPTERIN TRIPHOSPHATE DIPHOSPHATASE"/>
    <property type="match status" value="1"/>
</dbReference>
<evidence type="ECO:0000256" key="2">
    <source>
        <dbReference type="ARBA" id="ARBA00022801"/>
    </source>
</evidence>
<dbReference type="SUPFAM" id="SSF55811">
    <property type="entry name" value="Nudix"/>
    <property type="match status" value="1"/>
</dbReference>
<dbReference type="PANTHER" id="PTHR43736">
    <property type="entry name" value="ADP-RIBOSE PYROPHOSPHATASE"/>
    <property type="match status" value="1"/>
</dbReference>
<proteinExistence type="inferred from homology"/>
<feature type="domain" description="Nudix hydrolase" evidence="4">
    <location>
        <begin position="4"/>
        <end position="128"/>
    </location>
</feature>
<organism evidence="5 6">
    <name type="scientific">Lyngbya aestuarii BL J</name>
    <dbReference type="NCBI Taxonomy" id="1348334"/>
    <lineage>
        <taxon>Bacteria</taxon>
        <taxon>Bacillati</taxon>
        <taxon>Cyanobacteriota</taxon>
        <taxon>Cyanophyceae</taxon>
        <taxon>Oscillatoriophycideae</taxon>
        <taxon>Oscillatoriales</taxon>
        <taxon>Microcoleaceae</taxon>
        <taxon>Lyngbya</taxon>
    </lineage>
</organism>
<dbReference type="Pfam" id="PF00293">
    <property type="entry name" value="NUDIX"/>
    <property type="match status" value="1"/>
</dbReference>
<protein>
    <submittedName>
        <fullName evidence="5">NUDIX domain protein</fullName>
    </submittedName>
</protein>
<dbReference type="Proteomes" id="UP000017127">
    <property type="component" value="Unassembled WGS sequence"/>
</dbReference>
<gene>
    <name evidence="5" type="ORF">M595_4618</name>
</gene>
<dbReference type="PROSITE" id="PS00893">
    <property type="entry name" value="NUDIX_BOX"/>
    <property type="match status" value="1"/>
</dbReference>
<evidence type="ECO:0000313" key="6">
    <source>
        <dbReference type="Proteomes" id="UP000017127"/>
    </source>
</evidence>
<evidence type="ECO:0000313" key="5">
    <source>
        <dbReference type="EMBL" id="ERT05416.1"/>
    </source>
</evidence>
<dbReference type="InterPro" id="IPR000086">
    <property type="entry name" value="NUDIX_hydrolase_dom"/>
</dbReference>
<dbReference type="InterPro" id="IPR015797">
    <property type="entry name" value="NUDIX_hydrolase-like_dom_sf"/>
</dbReference>
<dbReference type="RefSeq" id="WP_023068336.1">
    <property type="nucleotide sequence ID" value="NZ_AUZM01000058.1"/>
</dbReference>
<dbReference type="InterPro" id="IPR020084">
    <property type="entry name" value="NUDIX_hydrolase_CS"/>
</dbReference>
<reference evidence="5 6" key="1">
    <citation type="journal article" date="2013" name="Front. Microbiol.">
        <title>Comparative genomic analyses of the cyanobacterium, Lyngbya aestuarii BL J, a powerful hydrogen producer.</title>
        <authorList>
            <person name="Kothari A."/>
            <person name="Vaughn M."/>
            <person name="Garcia-Pichel F."/>
        </authorList>
    </citation>
    <scope>NUCLEOTIDE SEQUENCE [LARGE SCALE GENOMIC DNA]</scope>
    <source>
        <strain evidence="5 6">BL J</strain>
    </source>
</reference>
<name>U7QG70_9CYAN</name>
<dbReference type="GO" id="GO:0016787">
    <property type="term" value="F:hydrolase activity"/>
    <property type="evidence" value="ECO:0007669"/>
    <property type="project" value="UniProtKB-KW"/>
</dbReference>